<dbReference type="Gene3D" id="3.80.10.10">
    <property type="entry name" value="Ribonuclease Inhibitor"/>
    <property type="match status" value="1"/>
</dbReference>
<feature type="non-terminal residue" evidence="4">
    <location>
        <position position="1"/>
    </location>
</feature>
<name>A0ABP0IHX3_9DINO</name>
<evidence type="ECO:0000256" key="2">
    <source>
        <dbReference type="ARBA" id="ARBA00022737"/>
    </source>
</evidence>
<feature type="region of interest" description="Disordered" evidence="3">
    <location>
        <begin position="246"/>
        <end position="281"/>
    </location>
</feature>
<dbReference type="InterPro" id="IPR001611">
    <property type="entry name" value="Leu-rich_rpt"/>
</dbReference>
<sequence length="281" mass="30777">DADDRSAVLRAAEASGQLEVSGRGWKSLPDLPRSLKLLDISKNQLTGQALLAAWHRSWPEHCQLQILRAAENCLGDEDAEGDLVPTILSSLQLRELDLSHNGLQLRQLGAWSGLSAARLSFLDFTGNPLSSAPLPALVLEVCPHLQELRLRRCGLTHLDVRLEPHGLGTLDLEENRLTSLPPELLQALPRLKALLLANNELRSSLPTEFGFWESLQVVSLTGNPLRALRQALLAKGWPAVAQHLRDRAPEQVTVEPEPLTGRPGAEAASRPDTPETARLVR</sequence>
<keyword evidence="1" id="KW-0433">Leucine-rich repeat</keyword>
<feature type="non-terminal residue" evidence="4">
    <location>
        <position position="281"/>
    </location>
</feature>
<dbReference type="PANTHER" id="PTHR48057">
    <property type="entry name" value="LEUCINE-RICH REPEAT SERINE/THREONINE-PROTEIN KINASE 1"/>
    <property type="match status" value="1"/>
</dbReference>
<dbReference type="SUPFAM" id="SSF52058">
    <property type="entry name" value="L domain-like"/>
    <property type="match status" value="1"/>
</dbReference>
<organism evidence="4 5">
    <name type="scientific">Durusdinium trenchii</name>
    <dbReference type="NCBI Taxonomy" id="1381693"/>
    <lineage>
        <taxon>Eukaryota</taxon>
        <taxon>Sar</taxon>
        <taxon>Alveolata</taxon>
        <taxon>Dinophyceae</taxon>
        <taxon>Suessiales</taxon>
        <taxon>Symbiodiniaceae</taxon>
        <taxon>Durusdinium</taxon>
    </lineage>
</organism>
<dbReference type="SMART" id="SM00369">
    <property type="entry name" value="LRR_TYP"/>
    <property type="match status" value="5"/>
</dbReference>
<dbReference type="EMBL" id="CAXAMM010003901">
    <property type="protein sequence ID" value="CAK9001627.1"/>
    <property type="molecule type" value="Genomic_DNA"/>
</dbReference>
<dbReference type="InterPro" id="IPR032675">
    <property type="entry name" value="LRR_dom_sf"/>
</dbReference>
<evidence type="ECO:0000256" key="1">
    <source>
        <dbReference type="ARBA" id="ARBA00022614"/>
    </source>
</evidence>
<evidence type="ECO:0000313" key="4">
    <source>
        <dbReference type="EMBL" id="CAK9001627.1"/>
    </source>
</evidence>
<accession>A0ABP0IHX3</accession>
<keyword evidence="5" id="KW-1185">Reference proteome</keyword>
<gene>
    <name evidence="4" type="ORF">SCF082_LOCUS7015</name>
</gene>
<evidence type="ECO:0000313" key="5">
    <source>
        <dbReference type="Proteomes" id="UP001642464"/>
    </source>
</evidence>
<protein>
    <submittedName>
        <fullName evidence="4">Plant intracellular Ras-group-related LRR protein 6 (Intracellular Ras-group-related LRR protein 6) (OsIRL6)</fullName>
    </submittedName>
</protein>
<keyword evidence="2" id="KW-0677">Repeat</keyword>
<dbReference type="PROSITE" id="PS51450">
    <property type="entry name" value="LRR"/>
    <property type="match status" value="1"/>
</dbReference>
<comment type="caution">
    <text evidence="4">The sequence shown here is derived from an EMBL/GenBank/DDBJ whole genome shotgun (WGS) entry which is preliminary data.</text>
</comment>
<dbReference type="InterPro" id="IPR052595">
    <property type="entry name" value="LRRC69/RLP"/>
</dbReference>
<reference evidence="4 5" key="1">
    <citation type="submission" date="2024-02" db="EMBL/GenBank/DDBJ databases">
        <authorList>
            <person name="Chen Y."/>
            <person name="Shah S."/>
            <person name="Dougan E. K."/>
            <person name="Thang M."/>
            <person name="Chan C."/>
        </authorList>
    </citation>
    <scope>NUCLEOTIDE SEQUENCE [LARGE SCALE GENOMIC DNA]</scope>
</reference>
<dbReference type="PANTHER" id="PTHR48057:SF7">
    <property type="entry name" value="LEUCINE-RICH REPEAT SERINE_THREONINE-PROTEIN KINASE 1"/>
    <property type="match status" value="1"/>
</dbReference>
<dbReference type="InterPro" id="IPR003591">
    <property type="entry name" value="Leu-rich_rpt_typical-subtyp"/>
</dbReference>
<dbReference type="Proteomes" id="UP001642464">
    <property type="component" value="Unassembled WGS sequence"/>
</dbReference>
<proteinExistence type="predicted"/>
<evidence type="ECO:0000256" key="3">
    <source>
        <dbReference type="SAM" id="MobiDB-lite"/>
    </source>
</evidence>
<dbReference type="Pfam" id="PF13855">
    <property type="entry name" value="LRR_8"/>
    <property type="match status" value="1"/>
</dbReference>
<dbReference type="Pfam" id="PF00560">
    <property type="entry name" value="LRR_1"/>
    <property type="match status" value="1"/>
</dbReference>